<evidence type="ECO:0000313" key="2">
    <source>
        <dbReference type="EMBL" id="HIW02763.1"/>
    </source>
</evidence>
<dbReference type="EMBL" id="DXHS01000083">
    <property type="protein sequence ID" value="HIW02763.1"/>
    <property type="molecule type" value="Genomic_DNA"/>
</dbReference>
<feature type="transmembrane region" description="Helical" evidence="1">
    <location>
        <begin position="7"/>
        <end position="32"/>
    </location>
</feature>
<protein>
    <submittedName>
        <fullName evidence="2">Uncharacterized protein</fullName>
    </submittedName>
</protein>
<gene>
    <name evidence="2" type="ORF">H9892_05425</name>
</gene>
<reference evidence="2" key="1">
    <citation type="journal article" date="2021" name="PeerJ">
        <title>Extensive microbial diversity within the chicken gut microbiome revealed by metagenomics and culture.</title>
        <authorList>
            <person name="Gilroy R."/>
            <person name="Ravi A."/>
            <person name="Getino M."/>
            <person name="Pursley I."/>
            <person name="Horton D.L."/>
            <person name="Alikhan N.F."/>
            <person name="Baker D."/>
            <person name="Gharbi K."/>
            <person name="Hall N."/>
            <person name="Watson M."/>
            <person name="Adriaenssens E.M."/>
            <person name="Foster-Nyarko E."/>
            <person name="Jarju S."/>
            <person name="Secka A."/>
            <person name="Antonio M."/>
            <person name="Oren A."/>
            <person name="Chaudhuri R.R."/>
            <person name="La Ragione R."/>
            <person name="Hildebrand F."/>
            <person name="Pallen M.J."/>
        </authorList>
    </citation>
    <scope>NUCLEOTIDE SEQUENCE</scope>
    <source>
        <strain evidence="2">12435</strain>
    </source>
</reference>
<name>A0A9D1TRH0_9FIRM</name>
<evidence type="ECO:0000256" key="1">
    <source>
        <dbReference type="SAM" id="Phobius"/>
    </source>
</evidence>
<dbReference type="AlphaFoldDB" id="A0A9D1TRH0"/>
<sequence>MKKKIPYGFFAGLSGIFAFYLTAAVIIAFVILNRIEAETNSSASLFGTWYQTMLFVLDILAVAATVFFIVMAVIGRGKKRDRDVNEGVTR</sequence>
<reference evidence="2" key="2">
    <citation type="submission" date="2021-04" db="EMBL/GenBank/DDBJ databases">
        <authorList>
            <person name="Gilroy R."/>
        </authorList>
    </citation>
    <scope>NUCLEOTIDE SEQUENCE</scope>
    <source>
        <strain evidence="2">12435</strain>
    </source>
</reference>
<proteinExistence type="predicted"/>
<dbReference type="Proteomes" id="UP000823990">
    <property type="component" value="Unassembled WGS sequence"/>
</dbReference>
<feature type="transmembrane region" description="Helical" evidence="1">
    <location>
        <begin position="52"/>
        <end position="74"/>
    </location>
</feature>
<evidence type="ECO:0000313" key="3">
    <source>
        <dbReference type="Proteomes" id="UP000823990"/>
    </source>
</evidence>
<comment type="caution">
    <text evidence="2">The sequence shown here is derived from an EMBL/GenBank/DDBJ whole genome shotgun (WGS) entry which is preliminary data.</text>
</comment>
<organism evidence="2 3">
    <name type="scientific">Candidatus Protoclostridium stercorigallinarum</name>
    <dbReference type="NCBI Taxonomy" id="2838741"/>
    <lineage>
        <taxon>Bacteria</taxon>
        <taxon>Bacillati</taxon>
        <taxon>Bacillota</taxon>
        <taxon>Clostridia</taxon>
        <taxon>Candidatus Protoclostridium</taxon>
    </lineage>
</organism>
<accession>A0A9D1TRH0</accession>
<keyword evidence="1" id="KW-1133">Transmembrane helix</keyword>
<keyword evidence="1" id="KW-0812">Transmembrane</keyword>
<keyword evidence="1" id="KW-0472">Membrane</keyword>